<comment type="caution">
    <text evidence="2">The sequence shown here is derived from an EMBL/GenBank/DDBJ whole genome shotgun (WGS) entry which is preliminary data.</text>
</comment>
<evidence type="ECO:0000256" key="1">
    <source>
        <dbReference type="SAM" id="MobiDB-lite"/>
    </source>
</evidence>
<reference evidence="2 3" key="1">
    <citation type="submission" date="2024-06" db="EMBL/GenBank/DDBJ databases">
        <title>The draft genome of Grus japonensis, version 3.</title>
        <authorList>
            <person name="Nabeshima K."/>
            <person name="Suzuki S."/>
            <person name="Onuma M."/>
        </authorList>
    </citation>
    <scope>NUCLEOTIDE SEQUENCE [LARGE SCALE GENOMIC DNA]</scope>
    <source>
        <strain evidence="2 3">451A</strain>
    </source>
</reference>
<accession>A0ABC9YCA2</accession>
<dbReference type="AlphaFoldDB" id="A0ABC9YCA2"/>
<dbReference type="EMBL" id="BAAFJT010000244">
    <property type="protein sequence ID" value="GAB0207700.1"/>
    <property type="molecule type" value="Genomic_DNA"/>
</dbReference>
<keyword evidence="3" id="KW-1185">Reference proteome</keyword>
<dbReference type="Proteomes" id="UP001623348">
    <property type="component" value="Unassembled WGS sequence"/>
</dbReference>
<gene>
    <name evidence="2" type="ORF">GRJ2_003235700</name>
</gene>
<sequence>MRNNFADTEVSEEGGGGGPPGAGAEIPLQPMENDGEQRFHLQPVEDPTLEQVEAPEGGCDPMGSPRWNKFLAGPVAPWREGVYARACLLAGLVTPVGESMLEQSGPKCVHLVEETHAGVVREEL</sequence>
<proteinExistence type="predicted"/>
<protein>
    <submittedName>
        <fullName evidence="2">AN1-type zinc finger protein 5-like</fullName>
    </submittedName>
</protein>
<name>A0ABC9YCA2_GRUJA</name>
<evidence type="ECO:0000313" key="2">
    <source>
        <dbReference type="EMBL" id="GAB0207700.1"/>
    </source>
</evidence>
<evidence type="ECO:0000313" key="3">
    <source>
        <dbReference type="Proteomes" id="UP001623348"/>
    </source>
</evidence>
<organism evidence="2 3">
    <name type="scientific">Grus japonensis</name>
    <name type="common">Japanese crane</name>
    <name type="synonym">Red-crowned crane</name>
    <dbReference type="NCBI Taxonomy" id="30415"/>
    <lineage>
        <taxon>Eukaryota</taxon>
        <taxon>Metazoa</taxon>
        <taxon>Chordata</taxon>
        <taxon>Craniata</taxon>
        <taxon>Vertebrata</taxon>
        <taxon>Euteleostomi</taxon>
        <taxon>Archelosauria</taxon>
        <taxon>Archosauria</taxon>
        <taxon>Dinosauria</taxon>
        <taxon>Saurischia</taxon>
        <taxon>Theropoda</taxon>
        <taxon>Coelurosauria</taxon>
        <taxon>Aves</taxon>
        <taxon>Neognathae</taxon>
        <taxon>Neoaves</taxon>
        <taxon>Gruiformes</taxon>
        <taxon>Gruidae</taxon>
        <taxon>Grus</taxon>
    </lineage>
</organism>
<feature type="region of interest" description="Disordered" evidence="1">
    <location>
        <begin position="1"/>
        <end position="30"/>
    </location>
</feature>